<name>A0A3B8WNM2_MARNT</name>
<evidence type="ECO:0000313" key="3">
    <source>
        <dbReference type="Proteomes" id="UP000261325"/>
    </source>
</evidence>
<dbReference type="Pfam" id="PF00745">
    <property type="entry name" value="GlutR_dimer"/>
    <property type="match status" value="1"/>
</dbReference>
<dbReference type="GO" id="GO:0033014">
    <property type="term" value="P:tetrapyrrole biosynthetic process"/>
    <property type="evidence" value="ECO:0007669"/>
    <property type="project" value="InterPro"/>
</dbReference>
<dbReference type="InterPro" id="IPR036453">
    <property type="entry name" value="GluRdtase_dimer_dom_sf"/>
</dbReference>
<organism evidence="2 3">
    <name type="scientific">Marinobacter nauticus</name>
    <name type="common">Marinobacter hydrocarbonoclasticus</name>
    <name type="synonym">Marinobacter aquaeolei</name>
    <dbReference type="NCBI Taxonomy" id="2743"/>
    <lineage>
        <taxon>Bacteria</taxon>
        <taxon>Pseudomonadati</taxon>
        <taxon>Pseudomonadota</taxon>
        <taxon>Gammaproteobacteria</taxon>
        <taxon>Pseudomonadales</taxon>
        <taxon>Marinobacteraceae</taxon>
        <taxon>Marinobacter</taxon>
    </lineage>
</organism>
<feature type="non-terminal residue" evidence="2">
    <location>
        <position position="67"/>
    </location>
</feature>
<evidence type="ECO:0000259" key="1">
    <source>
        <dbReference type="Pfam" id="PF00745"/>
    </source>
</evidence>
<feature type="non-terminal residue" evidence="2">
    <location>
        <position position="1"/>
    </location>
</feature>
<dbReference type="Proteomes" id="UP000261325">
    <property type="component" value="Unassembled WGS sequence"/>
</dbReference>
<protein>
    <submittedName>
        <fullName evidence="2">Glutamyl-tRNA reductase</fullName>
    </submittedName>
</protein>
<dbReference type="AlphaFoldDB" id="A0A3B8WNM2"/>
<accession>A0A3B8WNM2</accession>
<dbReference type="GO" id="GO:0008883">
    <property type="term" value="F:glutamyl-tRNA reductase activity"/>
    <property type="evidence" value="ECO:0007669"/>
    <property type="project" value="InterPro"/>
</dbReference>
<dbReference type="InterPro" id="IPR015896">
    <property type="entry name" value="4pyrrol_synth_GluRdtase_dimer"/>
</dbReference>
<dbReference type="EMBL" id="DLYI01000136">
    <property type="protein sequence ID" value="HAC28265.1"/>
    <property type="molecule type" value="Genomic_DNA"/>
</dbReference>
<dbReference type="SUPFAM" id="SSF69075">
    <property type="entry name" value="Glutamyl tRNA-reductase dimerization domain"/>
    <property type="match status" value="1"/>
</dbReference>
<sequence length="67" mass="7517">ISSGVQDFLDQLRALDAVSTLKVFRQRAELLRDVETEKALRALRNGTDPETALRSLARGLTNKLLHQ</sequence>
<dbReference type="GO" id="GO:0050661">
    <property type="term" value="F:NADP binding"/>
    <property type="evidence" value="ECO:0007669"/>
    <property type="project" value="InterPro"/>
</dbReference>
<proteinExistence type="predicted"/>
<feature type="domain" description="Tetrapyrrole biosynthesis glutamyl-tRNA reductase dimerisation" evidence="1">
    <location>
        <begin position="1"/>
        <end position="67"/>
    </location>
</feature>
<comment type="caution">
    <text evidence="2">The sequence shown here is derived from an EMBL/GenBank/DDBJ whole genome shotgun (WGS) entry which is preliminary data.</text>
</comment>
<gene>
    <name evidence="2" type="ORF">DCF82_10700</name>
</gene>
<reference evidence="2 3" key="1">
    <citation type="journal article" date="2018" name="Nat. Biotechnol.">
        <title>A standardized bacterial taxonomy based on genome phylogeny substantially revises the tree of life.</title>
        <authorList>
            <person name="Parks D.H."/>
            <person name="Chuvochina M."/>
            <person name="Waite D.W."/>
            <person name="Rinke C."/>
            <person name="Skarshewski A."/>
            <person name="Chaumeil P.A."/>
            <person name="Hugenholtz P."/>
        </authorList>
    </citation>
    <scope>NUCLEOTIDE SEQUENCE [LARGE SCALE GENOMIC DNA]</scope>
    <source>
        <strain evidence="2">UBA9049</strain>
    </source>
</reference>
<evidence type="ECO:0000313" key="2">
    <source>
        <dbReference type="EMBL" id="HAC28265.1"/>
    </source>
</evidence>